<evidence type="ECO:0000256" key="1">
    <source>
        <dbReference type="ARBA" id="ARBA00022679"/>
    </source>
</evidence>
<dbReference type="PANTHER" id="PTHR43877">
    <property type="entry name" value="AMINOALKYLPHOSPHONATE N-ACETYLTRANSFERASE-RELATED-RELATED"/>
    <property type="match status" value="1"/>
</dbReference>
<name>A0A5B7WV61_9MICC</name>
<protein>
    <submittedName>
        <fullName evidence="4">Ribosomal-protein-alanine N-acetyltransferase</fullName>
    </submittedName>
</protein>
<reference evidence="4 5" key="1">
    <citation type="submission" date="2018-12" db="EMBL/GenBank/DDBJ databases">
        <title>Complete Genome Sequence of Glutamicibacter creatinolyticus strain LGCM259,isolated from an abscess of a 12-year-old mare in Italy.</title>
        <authorList>
            <person name="Santos R.G."/>
            <person name="Silva A.L."/>
            <person name="Seyffert N."/>
            <person name="Castro T.L.P."/>
            <person name="Attili A.R."/>
            <person name="Rifici C."/>
            <person name="Mazzullo G."/>
            <person name="Brenig B."/>
            <person name="Venanzi F."/>
            <person name="Azevedo V."/>
        </authorList>
    </citation>
    <scope>NUCLEOTIDE SEQUENCE [LARGE SCALE GENOMIC DNA]</scope>
    <source>
        <strain evidence="4 5">LGCM 259</strain>
    </source>
</reference>
<keyword evidence="1 4" id="KW-0808">Transferase</keyword>
<dbReference type="EMBL" id="CP034412">
    <property type="protein sequence ID" value="QCY47752.1"/>
    <property type="molecule type" value="Genomic_DNA"/>
</dbReference>
<keyword evidence="2" id="KW-0012">Acyltransferase</keyword>
<dbReference type="RefSeq" id="WP_138926590.1">
    <property type="nucleotide sequence ID" value="NZ_CP034412.1"/>
</dbReference>
<dbReference type="InterPro" id="IPR050832">
    <property type="entry name" value="Bact_Acetyltransf"/>
</dbReference>
<organism evidence="4 5">
    <name type="scientific">Glutamicibacter creatinolyticus</name>
    <dbReference type="NCBI Taxonomy" id="162496"/>
    <lineage>
        <taxon>Bacteria</taxon>
        <taxon>Bacillati</taxon>
        <taxon>Actinomycetota</taxon>
        <taxon>Actinomycetes</taxon>
        <taxon>Micrococcales</taxon>
        <taxon>Micrococcaceae</taxon>
        <taxon>Glutamicibacter</taxon>
    </lineage>
</organism>
<evidence type="ECO:0000313" key="5">
    <source>
        <dbReference type="Proteomes" id="UP000307000"/>
    </source>
</evidence>
<proteinExistence type="predicted"/>
<gene>
    <name evidence="4" type="ORF">GcLGCM259_2037</name>
</gene>
<dbReference type="SUPFAM" id="SSF55729">
    <property type="entry name" value="Acyl-CoA N-acyltransferases (Nat)"/>
    <property type="match status" value="1"/>
</dbReference>
<evidence type="ECO:0000313" key="4">
    <source>
        <dbReference type="EMBL" id="QCY47752.1"/>
    </source>
</evidence>
<dbReference type="Proteomes" id="UP000307000">
    <property type="component" value="Chromosome"/>
</dbReference>
<dbReference type="GO" id="GO:0008080">
    <property type="term" value="F:N-acetyltransferase activity"/>
    <property type="evidence" value="ECO:0007669"/>
    <property type="project" value="InterPro"/>
</dbReference>
<evidence type="ECO:0000256" key="2">
    <source>
        <dbReference type="ARBA" id="ARBA00023315"/>
    </source>
</evidence>
<dbReference type="InterPro" id="IPR016181">
    <property type="entry name" value="Acyl_CoA_acyltransferase"/>
</dbReference>
<dbReference type="Gene3D" id="3.40.630.30">
    <property type="match status" value="1"/>
</dbReference>
<feature type="domain" description="N-acetyltransferase" evidence="3">
    <location>
        <begin position="11"/>
        <end position="156"/>
    </location>
</feature>
<sequence>MSHEAGQSLNPVLRTMLPGDISAVHALEVASFPADAWPVELFEAELSQHETRDYWVYEAEGQILGYAGLCTVLPFADVQTIAIRPDAQGQGLGRKLMQVMIERAREHNARDVMLEVRKDNPVAIGLYLSLGFSKIHERAKYYRDGTDALIMRLRLREEETK</sequence>
<dbReference type="AlphaFoldDB" id="A0A5B7WV61"/>
<dbReference type="InterPro" id="IPR000182">
    <property type="entry name" value="GNAT_dom"/>
</dbReference>
<accession>A0A5B7WV61</accession>
<dbReference type="Pfam" id="PF00583">
    <property type="entry name" value="Acetyltransf_1"/>
    <property type="match status" value="1"/>
</dbReference>
<dbReference type="KEGG" id="gcr:GcLGCM259_2037"/>
<dbReference type="InterPro" id="IPR006464">
    <property type="entry name" value="AcTrfase_RimI/Ard1"/>
</dbReference>
<dbReference type="PROSITE" id="PS51186">
    <property type="entry name" value="GNAT"/>
    <property type="match status" value="1"/>
</dbReference>
<dbReference type="NCBIfam" id="TIGR01575">
    <property type="entry name" value="rimI"/>
    <property type="match status" value="1"/>
</dbReference>
<evidence type="ECO:0000259" key="3">
    <source>
        <dbReference type="PROSITE" id="PS51186"/>
    </source>
</evidence>
<dbReference type="CDD" id="cd04301">
    <property type="entry name" value="NAT_SF"/>
    <property type="match status" value="1"/>
</dbReference>
<keyword evidence="5" id="KW-1185">Reference proteome</keyword>